<dbReference type="PANTHER" id="PTHR11066">
    <property type="entry name" value="ACYL-COA THIOESTERASE"/>
    <property type="match status" value="1"/>
</dbReference>
<feature type="domain" description="Acyl-CoA thioesterase 2 C-terminal" evidence="3">
    <location>
        <begin position="134"/>
        <end position="258"/>
    </location>
</feature>
<evidence type="ECO:0000259" key="4">
    <source>
        <dbReference type="Pfam" id="PF13622"/>
    </source>
</evidence>
<keyword evidence="6" id="KW-1185">Reference proteome</keyword>
<accession>A0A8J3YU40</accession>
<dbReference type="RefSeq" id="WP_203905333.1">
    <property type="nucleotide sequence ID" value="NZ_BOPF01000058.1"/>
</dbReference>
<dbReference type="Gene3D" id="2.40.160.210">
    <property type="entry name" value="Acyl-CoA thioesterase, double hotdog domain"/>
    <property type="match status" value="1"/>
</dbReference>
<dbReference type="Pfam" id="PF02551">
    <property type="entry name" value="Acyl_CoA_thio"/>
    <property type="match status" value="1"/>
</dbReference>
<organism evidence="5 6">
    <name type="scientific">Virgisporangium aliadipatigenens</name>
    <dbReference type="NCBI Taxonomy" id="741659"/>
    <lineage>
        <taxon>Bacteria</taxon>
        <taxon>Bacillati</taxon>
        <taxon>Actinomycetota</taxon>
        <taxon>Actinomycetes</taxon>
        <taxon>Micromonosporales</taxon>
        <taxon>Micromonosporaceae</taxon>
        <taxon>Virgisporangium</taxon>
    </lineage>
</organism>
<dbReference type="PANTHER" id="PTHR11066:SF34">
    <property type="entry name" value="ACYL-COENZYME A THIOESTERASE 8"/>
    <property type="match status" value="1"/>
</dbReference>
<comment type="similarity">
    <text evidence="1">Belongs to the C/M/P thioester hydrolase family.</text>
</comment>
<comment type="caution">
    <text evidence="5">The sequence shown here is derived from an EMBL/GenBank/DDBJ whole genome shotgun (WGS) entry which is preliminary data.</text>
</comment>
<evidence type="ECO:0000259" key="3">
    <source>
        <dbReference type="Pfam" id="PF02551"/>
    </source>
</evidence>
<feature type="domain" description="Acyl-CoA thioesterase-like N-terminal HotDog" evidence="4">
    <location>
        <begin position="23"/>
        <end position="75"/>
    </location>
</feature>
<dbReference type="InterPro" id="IPR025652">
    <property type="entry name" value="TesB_C"/>
</dbReference>
<dbReference type="InterPro" id="IPR049449">
    <property type="entry name" value="TesB_ACOT8-like_N"/>
</dbReference>
<evidence type="ECO:0000313" key="5">
    <source>
        <dbReference type="EMBL" id="GIJ51934.1"/>
    </source>
</evidence>
<gene>
    <name evidence="5" type="primary">tesB_2</name>
    <name evidence="5" type="ORF">Val02_88200</name>
</gene>
<dbReference type="EMBL" id="BOPF01000058">
    <property type="protein sequence ID" value="GIJ51934.1"/>
    <property type="molecule type" value="Genomic_DNA"/>
</dbReference>
<dbReference type="InterPro" id="IPR003703">
    <property type="entry name" value="Acyl_CoA_thio"/>
</dbReference>
<dbReference type="GO" id="GO:0006637">
    <property type="term" value="P:acyl-CoA metabolic process"/>
    <property type="evidence" value="ECO:0007669"/>
    <property type="project" value="InterPro"/>
</dbReference>
<dbReference type="Pfam" id="PF13622">
    <property type="entry name" value="4HBT_3"/>
    <property type="match status" value="1"/>
</dbReference>
<dbReference type="InterPro" id="IPR042171">
    <property type="entry name" value="Acyl-CoA_hotdog"/>
</dbReference>
<keyword evidence="2" id="KW-0378">Hydrolase</keyword>
<dbReference type="InterPro" id="IPR029069">
    <property type="entry name" value="HotDog_dom_sf"/>
</dbReference>
<sequence length="264" mass="28267">MSAWRVDPVGPDRFRGHGADGAANRVFGGQVAAQALAAAGADLPDQAPASAHARFVREGRSADPIDYTVERHSAGFCRVIAAQRGRTILTLDAVFRPAAPVSPAAPAGPQPLTGWTPSTEEEAAWLDGLAKRMPFEFRFEARPTLLAGRRGDIVDGQRFWLRTAERLPDHPAAHACAVTYISDLLMVSTALARHGLAGTSPGVQSASLDHAVWFHGAFRADEWVRYDQTSPTAADGRALCEGRMTNAAGELIATVRQEILTRVP</sequence>
<dbReference type="GO" id="GO:0047617">
    <property type="term" value="F:fatty acyl-CoA hydrolase activity"/>
    <property type="evidence" value="ECO:0007669"/>
    <property type="project" value="InterPro"/>
</dbReference>
<protein>
    <submittedName>
        <fullName evidence="5">Acyl-CoA thioesterase II</fullName>
    </submittedName>
</protein>
<dbReference type="CDD" id="cd03444">
    <property type="entry name" value="Thioesterase_II_repeat1"/>
    <property type="match status" value="1"/>
</dbReference>
<evidence type="ECO:0000313" key="6">
    <source>
        <dbReference type="Proteomes" id="UP000619260"/>
    </source>
</evidence>
<dbReference type="AlphaFoldDB" id="A0A8J3YU40"/>
<name>A0A8J3YU40_9ACTN</name>
<dbReference type="GO" id="GO:0009062">
    <property type="term" value="P:fatty acid catabolic process"/>
    <property type="evidence" value="ECO:0007669"/>
    <property type="project" value="TreeGrafter"/>
</dbReference>
<dbReference type="Proteomes" id="UP000619260">
    <property type="component" value="Unassembled WGS sequence"/>
</dbReference>
<proteinExistence type="inferred from homology"/>
<evidence type="ECO:0000256" key="1">
    <source>
        <dbReference type="ARBA" id="ARBA00006538"/>
    </source>
</evidence>
<dbReference type="SUPFAM" id="SSF54637">
    <property type="entry name" value="Thioesterase/thiol ester dehydrase-isomerase"/>
    <property type="match status" value="2"/>
</dbReference>
<reference evidence="5" key="1">
    <citation type="submission" date="2021-01" db="EMBL/GenBank/DDBJ databases">
        <title>Whole genome shotgun sequence of Virgisporangium aliadipatigenens NBRC 105644.</title>
        <authorList>
            <person name="Komaki H."/>
            <person name="Tamura T."/>
        </authorList>
    </citation>
    <scope>NUCLEOTIDE SEQUENCE</scope>
    <source>
        <strain evidence="5">NBRC 105644</strain>
    </source>
</reference>
<evidence type="ECO:0000256" key="2">
    <source>
        <dbReference type="ARBA" id="ARBA00022801"/>
    </source>
</evidence>